<protein>
    <submittedName>
        <fullName evidence="3">Uncharacterized protein</fullName>
    </submittedName>
</protein>
<feature type="region of interest" description="Disordered" evidence="2">
    <location>
        <begin position="1"/>
        <end position="57"/>
    </location>
</feature>
<evidence type="ECO:0000256" key="2">
    <source>
        <dbReference type="SAM" id="MobiDB-lite"/>
    </source>
</evidence>
<keyword evidence="1" id="KW-0175">Coiled coil</keyword>
<evidence type="ECO:0000256" key="1">
    <source>
        <dbReference type="SAM" id="Coils"/>
    </source>
</evidence>
<feature type="compositionally biased region" description="Low complexity" evidence="2">
    <location>
        <begin position="7"/>
        <end position="25"/>
    </location>
</feature>
<dbReference type="Proteomes" id="UP000828390">
    <property type="component" value="Unassembled WGS sequence"/>
</dbReference>
<gene>
    <name evidence="3" type="ORF">DPMN_173141</name>
</gene>
<reference evidence="3" key="2">
    <citation type="submission" date="2020-11" db="EMBL/GenBank/DDBJ databases">
        <authorList>
            <person name="McCartney M.A."/>
            <person name="Auch B."/>
            <person name="Kono T."/>
            <person name="Mallez S."/>
            <person name="Becker A."/>
            <person name="Gohl D.M."/>
            <person name="Silverstein K.A.T."/>
            <person name="Koren S."/>
            <person name="Bechman K.B."/>
            <person name="Herman A."/>
            <person name="Abrahante J.E."/>
            <person name="Garbe J."/>
        </authorList>
    </citation>
    <scope>NUCLEOTIDE SEQUENCE</scope>
    <source>
        <strain evidence="3">Duluth1</strain>
        <tissue evidence="3">Whole animal</tissue>
    </source>
</reference>
<sequence length="158" mass="17985">MNSGKWTLSSTASESSTNTSLLETSVFEKGKKSESSNKVQNTKKKSKPDSKKQKTMTTFVTCAQNENREKSEITIERRLDDISNKLSHVLTKEDSSFIKHIIKETVEQLKEKLLGNVIRRIEILESDAFEYKREIETLKNENASKSKIIDDLKTQNAA</sequence>
<keyword evidence="4" id="KW-1185">Reference proteome</keyword>
<accession>A0A9D4E4W4</accession>
<organism evidence="3 4">
    <name type="scientific">Dreissena polymorpha</name>
    <name type="common">Zebra mussel</name>
    <name type="synonym">Mytilus polymorpha</name>
    <dbReference type="NCBI Taxonomy" id="45954"/>
    <lineage>
        <taxon>Eukaryota</taxon>
        <taxon>Metazoa</taxon>
        <taxon>Spiralia</taxon>
        <taxon>Lophotrochozoa</taxon>
        <taxon>Mollusca</taxon>
        <taxon>Bivalvia</taxon>
        <taxon>Autobranchia</taxon>
        <taxon>Heteroconchia</taxon>
        <taxon>Euheterodonta</taxon>
        <taxon>Imparidentia</taxon>
        <taxon>Neoheterodontei</taxon>
        <taxon>Myida</taxon>
        <taxon>Dreissenoidea</taxon>
        <taxon>Dreissenidae</taxon>
        <taxon>Dreissena</taxon>
    </lineage>
</organism>
<proteinExistence type="predicted"/>
<evidence type="ECO:0000313" key="3">
    <source>
        <dbReference type="EMBL" id="KAH3771812.1"/>
    </source>
</evidence>
<dbReference type="AlphaFoldDB" id="A0A9D4E4W4"/>
<evidence type="ECO:0000313" key="4">
    <source>
        <dbReference type="Proteomes" id="UP000828390"/>
    </source>
</evidence>
<comment type="caution">
    <text evidence="3">The sequence shown here is derived from an EMBL/GenBank/DDBJ whole genome shotgun (WGS) entry which is preliminary data.</text>
</comment>
<feature type="compositionally biased region" description="Basic and acidic residues" evidence="2">
    <location>
        <begin position="26"/>
        <end position="35"/>
    </location>
</feature>
<name>A0A9D4E4W4_DREPO</name>
<feature type="coiled-coil region" evidence="1">
    <location>
        <begin position="121"/>
        <end position="155"/>
    </location>
</feature>
<reference evidence="3" key="1">
    <citation type="journal article" date="2019" name="bioRxiv">
        <title>The Genome of the Zebra Mussel, Dreissena polymorpha: A Resource for Invasive Species Research.</title>
        <authorList>
            <person name="McCartney M.A."/>
            <person name="Auch B."/>
            <person name="Kono T."/>
            <person name="Mallez S."/>
            <person name="Zhang Y."/>
            <person name="Obille A."/>
            <person name="Becker A."/>
            <person name="Abrahante J.E."/>
            <person name="Garbe J."/>
            <person name="Badalamenti J.P."/>
            <person name="Herman A."/>
            <person name="Mangelson H."/>
            <person name="Liachko I."/>
            <person name="Sullivan S."/>
            <person name="Sone E.D."/>
            <person name="Koren S."/>
            <person name="Silverstein K.A.T."/>
            <person name="Beckman K.B."/>
            <person name="Gohl D.M."/>
        </authorList>
    </citation>
    <scope>NUCLEOTIDE SEQUENCE</scope>
    <source>
        <strain evidence="3">Duluth1</strain>
        <tissue evidence="3">Whole animal</tissue>
    </source>
</reference>
<dbReference type="EMBL" id="JAIWYP010000009">
    <property type="protein sequence ID" value="KAH3771812.1"/>
    <property type="molecule type" value="Genomic_DNA"/>
</dbReference>